<dbReference type="PANTHER" id="PTHR46796:SF6">
    <property type="entry name" value="ARAC SUBFAMILY"/>
    <property type="match status" value="1"/>
</dbReference>
<dbReference type="InterPro" id="IPR009057">
    <property type="entry name" value="Homeodomain-like_sf"/>
</dbReference>
<dbReference type="SMART" id="SM00342">
    <property type="entry name" value="HTH_ARAC"/>
    <property type="match status" value="1"/>
</dbReference>
<evidence type="ECO:0000259" key="4">
    <source>
        <dbReference type="PROSITE" id="PS01124"/>
    </source>
</evidence>
<dbReference type="PANTHER" id="PTHR46796">
    <property type="entry name" value="HTH-TYPE TRANSCRIPTIONAL ACTIVATOR RHAS-RELATED"/>
    <property type="match status" value="1"/>
</dbReference>
<sequence length="318" mass="35749">MQRFSTENIPERDRPAFVHEFVARHVAGRQFTPADPRGFHVEIAAFGLPDRVTVGTARYSPLRGARTRDLLGDGRDGYLLTLHTEEHEVSIEGGRPVKVPAGDLMLVNEGTPSDFWLPQTVVRVLSFERSRLARMVPRIDMRASYHIPKTTPGMSLISGYADLLRTNQPQGDKASQIAVNHLYDLAALLLDGFVQGGAERNEPSFRSARLQLVKKHILSRMQDPELSISLVAGLQGVTPRYIQRLFEAEGVTFSEFLRDSRLKLAFQLLSDSDLDKTISEIAYDSGFHDLSNFNRAFRKRFGITPSDVRAEGMRKHFS</sequence>
<dbReference type="GO" id="GO:0003700">
    <property type="term" value="F:DNA-binding transcription factor activity"/>
    <property type="evidence" value="ECO:0007669"/>
    <property type="project" value="InterPro"/>
</dbReference>
<dbReference type="InterPro" id="IPR035418">
    <property type="entry name" value="AraC-bd_2"/>
</dbReference>
<feature type="domain" description="HTH araC/xylS-type" evidence="4">
    <location>
        <begin position="211"/>
        <end position="311"/>
    </location>
</feature>
<protein>
    <submittedName>
        <fullName evidence="5">AraC family transcriptional regulator</fullName>
    </submittedName>
</protein>
<dbReference type="InterPro" id="IPR050204">
    <property type="entry name" value="AraC_XylS_family_regulators"/>
</dbReference>
<evidence type="ECO:0000313" key="5">
    <source>
        <dbReference type="EMBL" id="NGN44928.1"/>
    </source>
</evidence>
<dbReference type="Gene3D" id="1.10.10.60">
    <property type="entry name" value="Homeodomain-like"/>
    <property type="match status" value="1"/>
</dbReference>
<reference evidence="5 6" key="1">
    <citation type="submission" date="2020-02" db="EMBL/GenBank/DDBJ databases">
        <title>Genome sequence of the type strain CGMCC 1.15528 of Mesorhizobium zhangyense.</title>
        <authorList>
            <person name="Gao J."/>
            <person name="Sun J."/>
        </authorList>
    </citation>
    <scope>NUCLEOTIDE SEQUENCE [LARGE SCALE GENOMIC DNA]</scope>
    <source>
        <strain evidence="5 6">CGMCC 1.15528</strain>
    </source>
</reference>
<dbReference type="Pfam" id="PF14525">
    <property type="entry name" value="AraC_binding_2"/>
    <property type="match status" value="1"/>
</dbReference>
<dbReference type="EMBL" id="JAAKZG010000022">
    <property type="protein sequence ID" value="NGN44928.1"/>
    <property type="molecule type" value="Genomic_DNA"/>
</dbReference>
<keyword evidence="6" id="KW-1185">Reference proteome</keyword>
<dbReference type="AlphaFoldDB" id="A0A7C9VHY8"/>
<dbReference type="InterPro" id="IPR020449">
    <property type="entry name" value="Tscrpt_reg_AraC-type_HTH"/>
</dbReference>
<evidence type="ECO:0000256" key="1">
    <source>
        <dbReference type="ARBA" id="ARBA00023015"/>
    </source>
</evidence>
<dbReference type="Proteomes" id="UP000481252">
    <property type="component" value="Unassembled WGS sequence"/>
</dbReference>
<keyword evidence="3" id="KW-0804">Transcription</keyword>
<keyword evidence="2" id="KW-0238">DNA-binding</keyword>
<keyword evidence="1" id="KW-0805">Transcription regulation</keyword>
<dbReference type="PROSITE" id="PS01124">
    <property type="entry name" value="HTH_ARAC_FAMILY_2"/>
    <property type="match status" value="1"/>
</dbReference>
<dbReference type="GO" id="GO:0043565">
    <property type="term" value="F:sequence-specific DNA binding"/>
    <property type="evidence" value="ECO:0007669"/>
    <property type="project" value="InterPro"/>
</dbReference>
<gene>
    <name evidence="5" type="ORF">G6N74_28110</name>
</gene>
<dbReference type="SUPFAM" id="SSF46689">
    <property type="entry name" value="Homeodomain-like"/>
    <property type="match status" value="1"/>
</dbReference>
<evidence type="ECO:0000256" key="2">
    <source>
        <dbReference type="ARBA" id="ARBA00023125"/>
    </source>
</evidence>
<evidence type="ECO:0000313" key="6">
    <source>
        <dbReference type="Proteomes" id="UP000481252"/>
    </source>
</evidence>
<evidence type="ECO:0000256" key="3">
    <source>
        <dbReference type="ARBA" id="ARBA00023163"/>
    </source>
</evidence>
<dbReference type="InterPro" id="IPR018060">
    <property type="entry name" value="HTH_AraC"/>
</dbReference>
<dbReference type="Pfam" id="PF12833">
    <property type="entry name" value="HTH_18"/>
    <property type="match status" value="1"/>
</dbReference>
<comment type="caution">
    <text evidence="5">The sequence shown here is derived from an EMBL/GenBank/DDBJ whole genome shotgun (WGS) entry which is preliminary data.</text>
</comment>
<proteinExistence type="predicted"/>
<accession>A0A7C9VHY8</accession>
<organism evidence="5 6">
    <name type="scientific">Mesorhizobium zhangyense</name>
    <dbReference type="NCBI Taxonomy" id="1776730"/>
    <lineage>
        <taxon>Bacteria</taxon>
        <taxon>Pseudomonadati</taxon>
        <taxon>Pseudomonadota</taxon>
        <taxon>Alphaproteobacteria</taxon>
        <taxon>Hyphomicrobiales</taxon>
        <taxon>Phyllobacteriaceae</taxon>
        <taxon>Mesorhizobium</taxon>
    </lineage>
</organism>
<dbReference type="RefSeq" id="WP_165121303.1">
    <property type="nucleotide sequence ID" value="NZ_JAAKZG010000022.1"/>
</dbReference>
<name>A0A7C9VHY8_9HYPH</name>
<dbReference type="PRINTS" id="PR00032">
    <property type="entry name" value="HTHARAC"/>
</dbReference>